<organism evidence="2">
    <name type="scientific">Leptospira borgpetersenii serovar Ballum</name>
    <dbReference type="NCBI Taxonomy" id="280505"/>
    <lineage>
        <taxon>Bacteria</taxon>
        <taxon>Pseudomonadati</taxon>
        <taxon>Spirochaetota</taxon>
        <taxon>Spirochaetia</taxon>
        <taxon>Leptospirales</taxon>
        <taxon>Leptospiraceae</taxon>
        <taxon>Leptospira</taxon>
    </lineage>
</organism>
<gene>
    <name evidence="2" type="ORF">LBBP_01842</name>
</gene>
<dbReference type="InterPro" id="IPR051396">
    <property type="entry name" value="Bact_Antivir_Def_Nuclease"/>
</dbReference>
<evidence type="ECO:0000313" key="3">
    <source>
        <dbReference type="Proteomes" id="UP000058857"/>
    </source>
</evidence>
<dbReference type="AlphaFoldDB" id="A0A0E3B4N0"/>
<accession>A0A0E3B4N0</accession>
<dbReference type="PANTHER" id="PTHR43581">
    <property type="entry name" value="ATP/GTP PHOSPHATASE"/>
    <property type="match status" value="1"/>
</dbReference>
<dbReference type="Pfam" id="PF02463">
    <property type="entry name" value="SMC_N"/>
    <property type="match status" value="1"/>
</dbReference>
<dbReference type="Proteomes" id="UP000058857">
    <property type="component" value="Chromosome 1"/>
</dbReference>
<evidence type="ECO:0000259" key="1">
    <source>
        <dbReference type="Pfam" id="PF02463"/>
    </source>
</evidence>
<protein>
    <submittedName>
        <fullName evidence="2">AAA domain protein</fullName>
    </submittedName>
</protein>
<reference evidence="2 3" key="1">
    <citation type="journal article" date="2015" name="PLoS Negl. Trop. Dis.">
        <title>Distribution of Plasmids in Distinct Leptospira Pathogenic Species.</title>
        <authorList>
            <person name="Wang Y."/>
            <person name="Zhuang X."/>
            <person name="Zhong Y."/>
            <person name="Zhang C."/>
            <person name="Zhang Y."/>
            <person name="Zeng L."/>
            <person name="Zhu Y."/>
            <person name="He P."/>
            <person name="Dong K."/>
            <person name="Pal U."/>
            <person name="Guo X."/>
            <person name="Qin J."/>
        </authorList>
    </citation>
    <scope>NUCLEOTIDE SEQUENCE [LARGE SCALE GENOMIC DNA]</scope>
    <source>
        <strain evidence="2 3">56604</strain>
    </source>
</reference>
<proteinExistence type="predicted"/>
<dbReference type="InterPro" id="IPR027417">
    <property type="entry name" value="P-loop_NTPase"/>
</dbReference>
<dbReference type="RefSeq" id="WP_002738956.1">
    <property type="nucleotide sequence ID" value="NZ_CP012029.1"/>
</dbReference>
<sequence>MINLENKIIAIETNLKGYKSLKNFKWENIPDFAVITGLNGSGKTQLLEALNGGEEISSNGYNSVKSNNITLSYKKNQDANIYYIDVTYKPRLEKYSAIRKLQVQEIQNNYYRGPSQTSKTITIEEDVGDLDSKIIENLTKYFLNYIEDKSVESSGKNISLKNEALNFFNKEFQLSAEEMVANLNDLINKYSKFNIGYIIIQITLEYLDYVTQKVHNPKSNYNNKINLDDTLSRLFVIHHKCKRDLIKKIQQYKEQEILTIEEAHELELGVESYFYKKEHPCKLINNILNECRQTYKNHFNLKYNIDYDRDKAIKDGEADIYLIDLETNEKRDFTHLSSGEKVIISLLVKFFTIPKLDCVDIILVDEFDAFLNPQMASMYTNIMYNIFYMKYGKQVILTTHSPSTVSYVPEENLFWMEEGRVHKEEKMNIIHKLAFGYLAEEDSCPFNSYLIDPRKPYYILVEGYTDILHFKTACRKLGDKYEQGIWNKCNFISLGGTKEIYAKTFISNFGHSKKIISIFDNDKSGNDLFLDLFKNAYDNNKAEKNIKQINKDSIGLLLKPPNDINYSKLYKKQITLGYITIELLYPKAVVENFNIQNNGFIRKIENIDDLKKYYSNPGIATDIQNCFVIEKDKLKLQFAKEYIKNHEKDNFIYFRATLDLVLNIIENWEKIDNEITNVKIAK</sequence>
<evidence type="ECO:0000313" key="2">
    <source>
        <dbReference type="EMBL" id="ALO26121.1"/>
    </source>
</evidence>
<dbReference type="Gene3D" id="3.40.50.300">
    <property type="entry name" value="P-loop containing nucleotide triphosphate hydrolases"/>
    <property type="match status" value="2"/>
</dbReference>
<dbReference type="Gene3D" id="3.40.1360.10">
    <property type="match status" value="1"/>
</dbReference>
<name>A0A0E3B4N0_LEPBO</name>
<dbReference type="CDD" id="cd00267">
    <property type="entry name" value="ABC_ATPase"/>
    <property type="match status" value="1"/>
</dbReference>
<dbReference type="InterPro" id="IPR003395">
    <property type="entry name" value="RecF/RecN/SMC_N"/>
</dbReference>
<dbReference type="EMBL" id="CP012029">
    <property type="protein sequence ID" value="ALO26121.1"/>
    <property type="molecule type" value="Genomic_DNA"/>
</dbReference>
<dbReference type="GO" id="GO:0005524">
    <property type="term" value="F:ATP binding"/>
    <property type="evidence" value="ECO:0007669"/>
    <property type="project" value="InterPro"/>
</dbReference>
<dbReference type="GO" id="GO:0016887">
    <property type="term" value="F:ATP hydrolysis activity"/>
    <property type="evidence" value="ECO:0007669"/>
    <property type="project" value="InterPro"/>
</dbReference>
<dbReference type="PATRIC" id="fig|280505.15.peg.1805"/>
<dbReference type="SUPFAM" id="SSF52540">
    <property type="entry name" value="P-loop containing nucleoside triphosphate hydrolases"/>
    <property type="match status" value="1"/>
</dbReference>
<dbReference type="PANTHER" id="PTHR43581:SF4">
    <property type="entry name" value="ATP_GTP PHOSPHATASE"/>
    <property type="match status" value="1"/>
</dbReference>
<feature type="domain" description="RecF/RecN/SMC N-terminal" evidence="1">
    <location>
        <begin position="14"/>
        <end position="408"/>
    </location>
</feature>